<comment type="subunit">
    <text evidence="3">Homodimer.</text>
</comment>
<evidence type="ECO:0000256" key="13">
    <source>
        <dbReference type="RuleBase" id="RU003694"/>
    </source>
</evidence>
<evidence type="ECO:0000256" key="11">
    <source>
        <dbReference type="ARBA" id="ARBA00048121"/>
    </source>
</evidence>
<evidence type="ECO:0000256" key="3">
    <source>
        <dbReference type="ARBA" id="ARBA00011738"/>
    </source>
</evidence>
<evidence type="ECO:0000256" key="4">
    <source>
        <dbReference type="ARBA" id="ARBA00013191"/>
    </source>
</evidence>
<feature type="domain" description="Ketosynthase family 3 (KS3)" evidence="14">
    <location>
        <begin position="2"/>
        <end position="421"/>
    </location>
</feature>
<organism evidence="15 16">
    <name type="scientific">Flavobacterium tiangeerense</name>
    <dbReference type="NCBI Taxonomy" id="459471"/>
    <lineage>
        <taxon>Bacteria</taxon>
        <taxon>Pseudomonadati</taxon>
        <taxon>Bacteroidota</taxon>
        <taxon>Flavobacteriia</taxon>
        <taxon>Flavobacteriales</taxon>
        <taxon>Flavobacteriaceae</taxon>
        <taxon>Flavobacterium</taxon>
    </lineage>
</organism>
<dbReference type="CDD" id="cd00834">
    <property type="entry name" value="KAS_I_II"/>
    <property type="match status" value="1"/>
</dbReference>
<dbReference type="InterPro" id="IPR000794">
    <property type="entry name" value="Beta-ketoacyl_synthase"/>
</dbReference>
<comment type="subcellular location">
    <subcellularLocation>
        <location evidence="1">Cytoplasm</location>
    </subcellularLocation>
</comment>
<comment type="catalytic activity">
    <reaction evidence="12">
        <text>a fatty acyl-[ACP] + malonyl-[ACP] + H(+) = a 3-oxoacyl-[ACP] + holo-[ACP] + CO2</text>
        <dbReference type="Rhea" id="RHEA:22836"/>
        <dbReference type="Rhea" id="RHEA-COMP:9623"/>
        <dbReference type="Rhea" id="RHEA-COMP:9685"/>
        <dbReference type="Rhea" id="RHEA-COMP:9916"/>
        <dbReference type="Rhea" id="RHEA-COMP:14125"/>
        <dbReference type="ChEBI" id="CHEBI:15378"/>
        <dbReference type="ChEBI" id="CHEBI:16526"/>
        <dbReference type="ChEBI" id="CHEBI:64479"/>
        <dbReference type="ChEBI" id="CHEBI:78449"/>
        <dbReference type="ChEBI" id="CHEBI:78776"/>
        <dbReference type="ChEBI" id="CHEBI:138651"/>
        <dbReference type="EC" id="2.3.1.41"/>
    </reaction>
    <physiologicalReaction direction="left-to-right" evidence="12">
        <dbReference type="Rhea" id="RHEA:22837"/>
    </physiologicalReaction>
</comment>
<evidence type="ECO:0000313" key="15">
    <source>
        <dbReference type="EMBL" id="TWI00506.1"/>
    </source>
</evidence>
<comment type="caution">
    <text evidence="15">The sequence shown here is derived from an EMBL/GenBank/DDBJ whole genome shotgun (WGS) entry which is preliminary data.</text>
</comment>
<dbReference type="InterPro" id="IPR020841">
    <property type="entry name" value="PKS_Beta-ketoAc_synthase_dom"/>
</dbReference>
<dbReference type="EC" id="2.3.1.41" evidence="4"/>
<dbReference type="Pfam" id="PF00109">
    <property type="entry name" value="ketoacyl-synt"/>
    <property type="match status" value="1"/>
</dbReference>
<sequence>MKKRVVITGLGVVAPNGVGLEAFTHAIKNGISGIKHDPELERLQFSCQIAGKPEVSTELALNYFSELELRNFNSTGILYGVIAGIDAWKDAGLSLAINENPDWDSGTIFGTGTSGIDKFRESIYKIDDFQTRRLGSTAVAQTMNSGVSAYLGGKLGLGNQVTTNSSACTTGTESVLMAYDRIKSGQAKRILAGSTSDSGPYIWGGFDAMKVCTFKHNQDPQHGSRPMSESASGFVPGSGAGALVLEDLETAIARGATIYAEVLGGHVNSGGQRGLGTMTAPNPVAVQKCITTALKNAEITAKDIDAINGHLTATSKDSLEIQNWSEALDRNGIDFPYINSLKSMVGHCLSGAGSIESVASILQLHHGFIFPNTNCPDLHPEIKALIDQTRIPQQAIEMELNIIAKASFGFGDVNGCVIFKRYKQN</sequence>
<dbReference type="Gene3D" id="3.40.47.10">
    <property type="match status" value="2"/>
</dbReference>
<keyword evidence="5" id="KW-0963">Cytoplasm</keyword>
<dbReference type="SUPFAM" id="SSF53901">
    <property type="entry name" value="Thiolase-like"/>
    <property type="match status" value="2"/>
</dbReference>
<dbReference type="PROSITE" id="PS52004">
    <property type="entry name" value="KS3_2"/>
    <property type="match status" value="1"/>
</dbReference>
<evidence type="ECO:0000256" key="8">
    <source>
        <dbReference type="ARBA" id="ARBA00039450"/>
    </source>
</evidence>
<name>A0ABY3FKI1_9FLAO</name>
<comment type="catalytic activity">
    <reaction evidence="11">
        <text>(3Z)-decenoyl-[ACP] + malonyl-[ACP] + H(+) = 3-oxo-(5Z)-dodecenoyl-[ACP] + holo-[ACP] + CO2</text>
        <dbReference type="Rhea" id="RHEA:54940"/>
        <dbReference type="Rhea" id="RHEA-COMP:9623"/>
        <dbReference type="Rhea" id="RHEA-COMP:9685"/>
        <dbReference type="Rhea" id="RHEA-COMP:9927"/>
        <dbReference type="Rhea" id="RHEA-COMP:14042"/>
        <dbReference type="ChEBI" id="CHEBI:15378"/>
        <dbReference type="ChEBI" id="CHEBI:16526"/>
        <dbReference type="ChEBI" id="CHEBI:64479"/>
        <dbReference type="ChEBI" id="CHEBI:78449"/>
        <dbReference type="ChEBI" id="CHEBI:78798"/>
        <dbReference type="ChEBI" id="CHEBI:138410"/>
    </reaction>
    <physiologicalReaction direction="left-to-right" evidence="11">
        <dbReference type="Rhea" id="RHEA:54941"/>
    </physiologicalReaction>
</comment>
<evidence type="ECO:0000256" key="5">
    <source>
        <dbReference type="ARBA" id="ARBA00022490"/>
    </source>
</evidence>
<dbReference type="PANTHER" id="PTHR11712:SF306">
    <property type="entry name" value="3-OXOACYL-[ACYL-CARRIER-PROTEIN] SYNTHASE 1"/>
    <property type="match status" value="1"/>
</dbReference>
<gene>
    <name evidence="15" type="ORF">IQ05_01157</name>
</gene>
<keyword evidence="16" id="KW-1185">Reference proteome</keyword>
<evidence type="ECO:0000256" key="7">
    <source>
        <dbReference type="ARBA" id="ARBA00023315"/>
    </source>
</evidence>
<accession>A0ABY3FKI1</accession>
<dbReference type="Proteomes" id="UP000317519">
    <property type="component" value="Unassembled WGS sequence"/>
</dbReference>
<dbReference type="SMART" id="SM00825">
    <property type="entry name" value="PKS_KS"/>
    <property type="match status" value="1"/>
</dbReference>
<protein>
    <recommendedName>
        <fullName evidence="8">3-oxoacyl-[acyl-carrier-protein] synthase 1</fullName>
        <ecNumber evidence="4">2.3.1.41</ecNumber>
    </recommendedName>
    <alternativeName>
        <fullName evidence="9">3-oxoacyl-[acyl-carrier-protein] synthase I</fullName>
    </alternativeName>
    <alternativeName>
        <fullName evidence="10">Beta-ketoacyl-ACP synthase I</fullName>
    </alternativeName>
</protein>
<evidence type="ECO:0000313" key="16">
    <source>
        <dbReference type="Proteomes" id="UP000317519"/>
    </source>
</evidence>
<evidence type="ECO:0000256" key="9">
    <source>
        <dbReference type="ARBA" id="ARBA00041620"/>
    </source>
</evidence>
<dbReference type="RefSeq" id="WP_144890810.1">
    <property type="nucleotide sequence ID" value="NZ_VLKO01000004.1"/>
</dbReference>
<evidence type="ECO:0000259" key="14">
    <source>
        <dbReference type="PROSITE" id="PS52004"/>
    </source>
</evidence>
<evidence type="ECO:0000256" key="1">
    <source>
        <dbReference type="ARBA" id="ARBA00004496"/>
    </source>
</evidence>
<reference evidence="15 16" key="1">
    <citation type="journal article" date="2015" name="Stand. Genomic Sci.">
        <title>Genomic Encyclopedia of Bacterial and Archaeal Type Strains, Phase III: the genomes of soil and plant-associated and newly described type strains.</title>
        <authorList>
            <person name="Whitman W.B."/>
            <person name="Woyke T."/>
            <person name="Klenk H.P."/>
            <person name="Zhou Y."/>
            <person name="Lilburn T.G."/>
            <person name="Beck B.J."/>
            <person name="De Vos P."/>
            <person name="Vandamme P."/>
            <person name="Eisen J.A."/>
            <person name="Garrity G."/>
            <person name="Hugenholtz P."/>
            <person name="Kyrpides N.C."/>
        </authorList>
    </citation>
    <scope>NUCLEOTIDE SEQUENCE [LARGE SCALE GENOMIC DNA]</scope>
    <source>
        <strain evidence="15 16">CGMCC 1.6847</strain>
    </source>
</reference>
<evidence type="ECO:0000256" key="2">
    <source>
        <dbReference type="ARBA" id="ARBA00008467"/>
    </source>
</evidence>
<evidence type="ECO:0000256" key="6">
    <source>
        <dbReference type="ARBA" id="ARBA00022679"/>
    </source>
</evidence>
<dbReference type="PANTHER" id="PTHR11712">
    <property type="entry name" value="POLYKETIDE SYNTHASE-RELATED"/>
    <property type="match status" value="1"/>
</dbReference>
<dbReference type="InterPro" id="IPR016039">
    <property type="entry name" value="Thiolase-like"/>
</dbReference>
<keyword evidence="7" id="KW-0012">Acyltransferase</keyword>
<dbReference type="EMBL" id="VLKO01000004">
    <property type="protein sequence ID" value="TWI00506.1"/>
    <property type="molecule type" value="Genomic_DNA"/>
</dbReference>
<evidence type="ECO:0000256" key="10">
    <source>
        <dbReference type="ARBA" id="ARBA00042143"/>
    </source>
</evidence>
<comment type="similarity">
    <text evidence="2 13">Belongs to the thiolase-like superfamily. Beta-ketoacyl-ACP synthases family.</text>
</comment>
<proteinExistence type="inferred from homology"/>
<dbReference type="InterPro" id="IPR014030">
    <property type="entry name" value="Ketoacyl_synth_N"/>
</dbReference>
<evidence type="ECO:0000256" key="12">
    <source>
        <dbReference type="ARBA" id="ARBA00048506"/>
    </source>
</evidence>
<dbReference type="Pfam" id="PF02801">
    <property type="entry name" value="Ketoacyl-synt_C"/>
    <property type="match status" value="1"/>
</dbReference>
<dbReference type="InterPro" id="IPR014031">
    <property type="entry name" value="Ketoacyl_synth_C"/>
</dbReference>
<keyword evidence="6 13" id="KW-0808">Transferase</keyword>